<dbReference type="AlphaFoldDB" id="A0AAF0FSA2"/>
<evidence type="ECO:0000256" key="11">
    <source>
        <dbReference type="HAMAP-Rule" id="MF_00700"/>
    </source>
</evidence>
<keyword evidence="8 11" id="KW-0460">Magnesium</keyword>
<evidence type="ECO:0000256" key="8">
    <source>
        <dbReference type="ARBA" id="ARBA00022842"/>
    </source>
</evidence>
<dbReference type="Proteomes" id="UP001218895">
    <property type="component" value="Chromosome"/>
</dbReference>
<evidence type="ECO:0000256" key="10">
    <source>
        <dbReference type="ARBA" id="ARBA00023211"/>
    </source>
</evidence>
<dbReference type="GeneID" id="79949647"/>
<dbReference type="EMBL" id="CP091092">
    <property type="protein sequence ID" value="WFN37667.1"/>
    <property type="molecule type" value="Genomic_DNA"/>
</dbReference>
<evidence type="ECO:0000256" key="3">
    <source>
        <dbReference type="ARBA" id="ARBA00022515"/>
    </source>
</evidence>
<dbReference type="HAMAP" id="MF_00700">
    <property type="entry name" value="DNA_primase_sml_arc"/>
    <property type="match status" value="1"/>
</dbReference>
<evidence type="ECO:0000256" key="4">
    <source>
        <dbReference type="ARBA" id="ARBA00022679"/>
    </source>
</evidence>
<keyword evidence="5 11" id="KW-0548">Nucleotidyltransferase</keyword>
<reference evidence="14" key="1">
    <citation type="submission" date="2022-01" db="EMBL/GenBank/DDBJ databases">
        <title>Complete genome of Methanomicrobium antiquum DSM 21220.</title>
        <authorList>
            <person name="Chen S.-C."/>
            <person name="You Y.-T."/>
            <person name="Zhou Y.-Z."/>
            <person name="Lai M.-C."/>
        </authorList>
    </citation>
    <scope>NUCLEOTIDE SEQUENCE</scope>
    <source>
        <strain evidence="14">DSM 21220</strain>
    </source>
</reference>
<evidence type="ECO:0000313" key="14">
    <source>
        <dbReference type="EMBL" id="WFN37667.1"/>
    </source>
</evidence>
<evidence type="ECO:0000256" key="12">
    <source>
        <dbReference type="RuleBase" id="RU003514"/>
    </source>
</evidence>
<organism evidence="14 15">
    <name type="scientific">Methanomicrobium antiquum</name>
    <dbReference type="NCBI Taxonomy" id="487686"/>
    <lineage>
        <taxon>Archaea</taxon>
        <taxon>Methanobacteriati</taxon>
        <taxon>Methanobacteriota</taxon>
        <taxon>Stenosarchaea group</taxon>
        <taxon>Methanomicrobia</taxon>
        <taxon>Methanomicrobiales</taxon>
        <taxon>Methanomicrobiaceae</taxon>
        <taxon>Methanomicrobium</taxon>
    </lineage>
</organism>
<dbReference type="CDD" id="cd04860">
    <property type="entry name" value="AE_Prim_S"/>
    <property type="match status" value="1"/>
</dbReference>
<evidence type="ECO:0000256" key="6">
    <source>
        <dbReference type="ARBA" id="ARBA00022705"/>
    </source>
</evidence>
<keyword evidence="7 11" id="KW-0479">Metal-binding</keyword>
<dbReference type="KEGG" id="manq:L1994_04575"/>
<dbReference type="GO" id="GO:0006269">
    <property type="term" value="P:DNA replication, synthesis of primer"/>
    <property type="evidence" value="ECO:0007669"/>
    <property type="project" value="UniProtKB-UniRule"/>
</dbReference>
<dbReference type="Gene3D" id="3.90.920.10">
    <property type="entry name" value="DNA primase, PRIM domain"/>
    <property type="match status" value="1"/>
</dbReference>
<evidence type="ECO:0000256" key="13">
    <source>
        <dbReference type="RuleBase" id="RU004224"/>
    </source>
</evidence>
<keyword evidence="9 11" id="KW-0804">Transcription</keyword>
<dbReference type="InterPro" id="IPR023639">
    <property type="entry name" value="DNA_primase_ssu_PriS"/>
</dbReference>
<dbReference type="EC" id="2.7.7.-" evidence="11"/>
<name>A0AAF0FSA2_9EURY</name>
<comment type="function">
    <text evidence="11">Catalytic subunit of DNA primase, an RNA polymerase that catalyzes the synthesis of short RNA molecules used as primers for DNA polymerase during DNA replication. The small subunit contains the primase catalytic core and has DNA synthesis activity on its own. Binding to the large subunit stabilizes and modulates the activity, increasing the rate of DNA synthesis while decreasing the length of the DNA fragments, and conferring RNA synthesis capability. The DNA polymerase activity may enable DNA primase to also catalyze primer extension after primer synthesis. May also play a role in DNA repair.</text>
</comment>
<feature type="active site" evidence="11">
    <location>
        <position position="98"/>
    </location>
</feature>
<keyword evidence="3 11" id="KW-0639">Primosome</keyword>
<feature type="active site" evidence="11">
    <location>
        <position position="282"/>
    </location>
</feature>
<dbReference type="GO" id="GO:1990077">
    <property type="term" value="C:primosome complex"/>
    <property type="evidence" value="ECO:0007669"/>
    <property type="project" value="UniProtKB-KW"/>
</dbReference>
<evidence type="ECO:0000313" key="15">
    <source>
        <dbReference type="Proteomes" id="UP001218895"/>
    </source>
</evidence>
<keyword evidence="4 11" id="KW-0808">Transferase</keyword>
<dbReference type="GO" id="GO:0000428">
    <property type="term" value="C:DNA-directed RNA polymerase complex"/>
    <property type="evidence" value="ECO:0007669"/>
    <property type="project" value="UniProtKB-KW"/>
</dbReference>
<dbReference type="NCBIfam" id="TIGR00335">
    <property type="entry name" value="primase_sml"/>
    <property type="match status" value="1"/>
</dbReference>
<comment type="function">
    <text evidence="13">RNA polymerase that catalyzes the synthesis of short RNA molecules used as primers for DNA polymerase during DNA replication.</text>
</comment>
<dbReference type="InterPro" id="IPR002755">
    <property type="entry name" value="DNA_primase_S"/>
</dbReference>
<evidence type="ECO:0000256" key="2">
    <source>
        <dbReference type="ARBA" id="ARBA00022478"/>
    </source>
</evidence>
<keyword evidence="15" id="KW-1185">Reference proteome</keyword>
<dbReference type="GO" id="GO:0003899">
    <property type="term" value="F:DNA-directed RNA polymerase activity"/>
    <property type="evidence" value="ECO:0007669"/>
    <property type="project" value="UniProtKB-UniRule"/>
</dbReference>
<dbReference type="InterPro" id="IPR014052">
    <property type="entry name" value="DNA_primase_ssu_euk/arc"/>
</dbReference>
<comment type="similarity">
    <text evidence="1 11 12">Belongs to the eukaryotic-type primase small subunit family.</text>
</comment>
<evidence type="ECO:0000256" key="9">
    <source>
        <dbReference type="ARBA" id="ARBA00023163"/>
    </source>
</evidence>
<dbReference type="RefSeq" id="WP_278100507.1">
    <property type="nucleotide sequence ID" value="NZ_CP091092.1"/>
</dbReference>
<sequence>MNAATNEYLKSQFTRYYKRAVFDLPPALEQREWGFIFFDSANEMRMKRHIGFNERSDVENYLKTMVPRHAYYSTAYYALPSAGNMQDKIWSGADLIFDLDADHIVRCAYDEMLKRVHEETIKILSMLNDELGFSQKDMSIVFSGGRGYHVHIRNLEVRGWTGPERRELVDYVCGTGLDPDIMLKGRKKGVLAGWPQRYRQALITYLMGLKNSGEDEAVKKLSSLKGVSKNSAQEFYKSTDSILRALKKPERNVLVSRVLRAVLTGEDSDFSERIKDKAALTDEPVTTDIKRLIRMPGSLHGGSGFKVMTLTPREFENFDPLNDAVIFGEEPVKIDLSFKLEMPLLGNKYSLEKGINTVPEALAVFLCARGIAEYLGGGDKTNGF</sequence>
<gene>
    <name evidence="11 14" type="primary">priS</name>
    <name evidence="14" type="ORF">L1994_04575</name>
</gene>
<accession>A0AAF0FSA2</accession>
<keyword evidence="10 11" id="KW-0464">Manganese</keyword>
<dbReference type="Pfam" id="PF01896">
    <property type="entry name" value="DNA_primase_S"/>
    <property type="match status" value="1"/>
</dbReference>
<keyword evidence="6 11" id="KW-0235">DNA replication</keyword>
<evidence type="ECO:0000256" key="5">
    <source>
        <dbReference type="ARBA" id="ARBA00022695"/>
    </source>
</evidence>
<feature type="active site" evidence="11">
    <location>
        <position position="100"/>
    </location>
</feature>
<comment type="subunit">
    <text evidence="11">Heterodimer of a small subunit (PriS) and a large subunit (PriL).</text>
</comment>
<protein>
    <recommendedName>
        <fullName evidence="11">DNA primase small subunit PriS</fullName>
        <ecNumber evidence="11">2.7.7.-</ecNumber>
    </recommendedName>
</protein>
<dbReference type="PANTHER" id="PTHR10536">
    <property type="entry name" value="DNA PRIMASE SMALL SUBUNIT"/>
    <property type="match status" value="1"/>
</dbReference>
<dbReference type="SUPFAM" id="SSF56747">
    <property type="entry name" value="Prim-pol domain"/>
    <property type="match status" value="1"/>
</dbReference>
<comment type="cofactor">
    <cofactor evidence="11">
        <name>Mg(2+)</name>
        <dbReference type="ChEBI" id="CHEBI:18420"/>
    </cofactor>
    <cofactor evidence="11">
        <name>Mn(2+)</name>
        <dbReference type="ChEBI" id="CHEBI:29035"/>
    </cofactor>
</comment>
<keyword evidence="2 11" id="KW-0240">DNA-directed RNA polymerase</keyword>
<dbReference type="GO" id="GO:0046872">
    <property type="term" value="F:metal ion binding"/>
    <property type="evidence" value="ECO:0007669"/>
    <property type="project" value="UniProtKB-KW"/>
</dbReference>
<evidence type="ECO:0000256" key="1">
    <source>
        <dbReference type="ARBA" id="ARBA00009762"/>
    </source>
</evidence>
<evidence type="ECO:0000256" key="7">
    <source>
        <dbReference type="ARBA" id="ARBA00022723"/>
    </source>
</evidence>
<proteinExistence type="inferred from homology"/>